<keyword evidence="2" id="KW-1185">Reference proteome</keyword>
<proteinExistence type="predicted"/>
<sequence>MYPGLKAFYSSLIRQSAISCRSWGVPDVPWRYGEQQAMKNDQE</sequence>
<dbReference type="Proteomes" id="UP000003835">
    <property type="component" value="Unassembled WGS sequence"/>
</dbReference>
<name>B4VPU6_9CYAN</name>
<reference evidence="1 2" key="1">
    <citation type="submission" date="2008-07" db="EMBL/GenBank/DDBJ databases">
        <authorList>
            <person name="Tandeau de Marsac N."/>
            <person name="Ferriera S."/>
            <person name="Johnson J."/>
            <person name="Kravitz S."/>
            <person name="Beeson K."/>
            <person name="Sutton G."/>
            <person name="Rogers Y.-H."/>
            <person name="Friedman R."/>
            <person name="Frazier M."/>
            <person name="Venter J.C."/>
        </authorList>
    </citation>
    <scope>NUCLEOTIDE SEQUENCE [LARGE SCALE GENOMIC DNA]</scope>
    <source>
        <strain evidence="1 2">PCC 7420</strain>
    </source>
</reference>
<dbReference type="EMBL" id="DS989847">
    <property type="protein sequence ID" value="EDX76070.1"/>
    <property type="molecule type" value="Genomic_DNA"/>
</dbReference>
<dbReference type="STRING" id="118168.MC7420_5504"/>
<evidence type="ECO:0000313" key="2">
    <source>
        <dbReference type="Proteomes" id="UP000003835"/>
    </source>
</evidence>
<accession>B4VPU6</accession>
<gene>
    <name evidence="1" type="ORF">MC7420_5504</name>
</gene>
<organism evidence="1 2">
    <name type="scientific">Coleofasciculus chthonoplastes PCC 7420</name>
    <dbReference type="NCBI Taxonomy" id="118168"/>
    <lineage>
        <taxon>Bacteria</taxon>
        <taxon>Bacillati</taxon>
        <taxon>Cyanobacteriota</taxon>
        <taxon>Cyanophyceae</taxon>
        <taxon>Coleofasciculales</taxon>
        <taxon>Coleofasciculaceae</taxon>
        <taxon>Coleofasciculus</taxon>
    </lineage>
</organism>
<evidence type="ECO:0000313" key="1">
    <source>
        <dbReference type="EMBL" id="EDX76070.1"/>
    </source>
</evidence>
<protein>
    <submittedName>
        <fullName evidence="1">Uncharacterized protein</fullName>
    </submittedName>
</protein>
<dbReference type="HOGENOM" id="CLU_3232193_0_0_3"/>
<dbReference type="AlphaFoldDB" id="B4VPU6"/>